<dbReference type="HOGENOM" id="CLU_2243047_0_0_1"/>
<reference evidence="1" key="1">
    <citation type="submission" date="2013-07" db="EMBL/GenBank/DDBJ databases">
        <title>The genome of an arbuscular mycorrhizal fungus provides insights into the evolution of the oldest plant symbiosis.</title>
        <authorList>
            <consortium name="DOE Joint Genome Institute"/>
            <person name="Tisserant E."/>
            <person name="Malbreil M."/>
            <person name="Kuo A."/>
            <person name="Kohler A."/>
            <person name="Symeonidi A."/>
            <person name="Balestrini R."/>
            <person name="Charron P."/>
            <person name="Duensing N."/>
            <person name="Frei-dit-Frey N."/>
            <person name="Gianinazzi-Pearson V."/>
            <person name="Gilbert B."/>
            <person name="Handa Y."/>
            <person name="Hijri M."/>
            <person name="Kaul R."/>
            <person name="Kawaguchi M."/>
            <person name="Krajinski F."/>
            <person name="Lammers P."/>
            <person name="Lapierre D."/>
            <person name="Masclaux F.G."/>
            <person name="Murat C."/>
            <person name="Morin E."/>
            <person name="Ndikumana S."/>
            <person name="Pagni M."/>
            <person name="Petitpierre D."/>
            <person name="Requena N."/>
            <person name="Rosikiewicz P."/>
            <person name="Riley R."/>
            <person name="Saito K."/>
            <person name="San Clemente H."/>
            <person name="Shapiro H."/>
            <person name="van Tuinen D."/>
            <person name="Becard G."/>
            <person name="Bonfante P."/>
            <person name="Paszkowski U."/>
            <person name="Shachar-Hill Y."/>
            <person name="Young J.P."/>
            <person name="Sanders I.R."/>
            <person name="Henrissat B."/>
            <person name="Rensing S.A."/>
            <person name="Grigoriev I.V."/>
            <person name="Corradi N."/>
            <person name="Roux C."/>
            <person name="Martin F."/>
        </authorList>
    </citation>
    <scope>NUCLEOTIDE SEQUENCE</scope>
    <source>
        <strain evidence="1">DAOM 197198</strain>
    </source>
</reference>
<organism evidence="1">
    <name type="scientific">Rhizophagus irregularis (strain DAOM 181602 / DAOM 197198 / MUCL 43194)</name>
    <name type="common">Arbuscular mycorrhizal fungus</name>
    <name type="synonym">Glomus intraradices</name>
    <dbReference type="NCBI Taxonomy" id="747089"/>
    <lineage>
        <taxon>Eukaryota</taxon>
        <taxon>Fungi</taxon>
        <taxon>Fungi incertae sedis</taxon>
        <taxon>Mucoromycota</taxon>
        <taxon>Glomeromycotina</taxon>
        <taxon>Glomeromycetes</taxon>
        <taxon>Glomerales</taxon>
        <taxon>Glomeraceae</taxon>
        <taxon>Rhizophagus</taxon>
    </lineage>
</organism>
<protein>
    <submittedName>
        <fullName evidence="1">Uncharacterized protein</fullName>
    </submittedName>
</protein>
<evidence type="ECO:0000313" key="1">
    <source>
        <dbReference type="EMBL" id="ESA05492.1"/>
    </source>
</evidence>
<accession>U9TDL7</accession>
<sequence>QNLSNSLRTYHMFVKKMSVMSGNSYRTKSVSVRKVVAWYNLQMWKSDQRVRILYVYLTINHTLDWKEVIGYSLSYSCFGNNYKSTSFKCCNFKIIPAGISTFIKF</sequence>
<name>U9TDL7_RHIID</name>
<gene>
    <name evidence="1" type="ORF">GLOINDRAFT_99712</name>
</gene>
<feature type="non-terminal residue" evidence="1">
    <location>
        <position position="1"/>
    </location>
</feature>
<dbReference type="AlphaFoldDB" id="U9TDL7"/>
<dbReference type="EMBL" id="KI292963">
    <property type="protein sequence ID" value="ESA05492.1"/>
    <property type="molecule type" value="Genomic_DNA"/>
</dbReference>
<proteinExistence type="predicted"/>